<dbReference type="SMART" id="SM00870">
    <property type="entry name" value="Asparaginase"/>
    <property type="match status" value="1"/>
</dbReference>
<dbReference type="InterPro" id="IPR027474">
    <property type="entry name" value="L-asparaginase_N"/>
</dbReference>
<dbReference type="EC" id="3.5.1.1" evidence="1"/>
<feature type="domain" description="Asparaginase/glutaminase C-terminal" evidence="6">
    <location>
        <begin position="258"/>
        <end position="374"/>
    </location>
</feature>
<organism evidence="7 8">
    <name type="scientific">Nesidiocoris tenuis</name>
    <dbReference type="NCBI Taxonomy" id="355587"/>
    <lineage>
        <taxon>Eukaryota</taxon>
        <taxon>Metazoa</taxon>
        <taxon>Ecdysozoa</taxon>
        <taxon>Arthropoda</taxon>
        <taxon>Hexapoda</taxon>
        <taxon>Insecta</taxon>
        <taxon>Pterygota</taxon>
        <taxon>Neoptera</taxon>
        <taxon>Paraneoptera</taxon>
        <taxon>Hemiptera</taxon>
        <taxon>Heteroptera</taxon>
        <taxon>Panheteroptera</taxon>
        <taxon>Cimicomorpha</taxon>
        <taxon>Miridae</taxon>
        <taxon>Dicyphina</taxon>
        <taxon>Nesidiocoris</taxon>
    </lineage>
</organism>
<dbReference type="Pfam" id="PF00023">
    <property type="entry name" value="Ank"/>
    <property type="match status" value="1"/>
</dbReference>
<feature type="repeat" description="ANK" evidence="3">
    <location>
        <begin position="484"/>
        <end position="516"/>
    </location>
</feature>
<dbReference type="PANTHER" id="PTHR11707:SF28">
    <property type="entry name" value="60 KDA LYSOPHOSPHOLIPASE"/>
    <property type="match status" value="1"/>
</dbReference>
<dbReference type="PRINTS" id="PR00139">
    <property type="entry name" value="ASNGLNASE"/>
</dbReference>
<keyword evidence="2" id="KW-0378">Hydrolase</keyword>
<proteinExistence type="predicted"/>
<dbReference type="InterPro" id="IPR006034">
    <property type="entry name" value="Asparaginase/glutaminase-like"/>
</dbReference>
<dbReference type="InterPro" id="IPR037152">
    <property type="entry name" value="L-asparaginase_N_sf"/>
</dbReference>
<keyword evidence="8" id="KW-1185">Reference proteome</keyword>
<dbReference type="SFLD" id="SFLDS00057">
    <property type="entry name" value="Glutaminase/Asparaginase"/>
    <property type="match status" value="1"/>
</dbReference>
<dbReference type="PIRSF" id="PIRSF500176">
    <property type="entry name" value="L_ASNase"/>
    <property type="match status" value="1"/>
</dbReference>
<dbReference type="CDD" id="cd08963">
    <property type="entry name" value="L-asparaginase_I"/>
    <property type="match status" value="1"/>
</dbReference>
<dbReference type="Gene3D" id="1.25.40.20">
    <property type="entry name" value="Ankyrin repeat-containing domain"/>
    <property type="match status" value="1"/>
</dbReference>
<dbReference type="PROSITE" id="PS50297">
    <property type="entry name" value="ANK_REP_REGION"/>
    <property type="match status" value="3"/>
</dbReference>
<dbReference type="PROSITE" id="PS00144">
    <property type="entry name" value="ASN_GLN_ASE_1"/>
    <property type="match status" value="1"/>
</dbReference>
<evidence type="ECO:0000259" key="5">
    <source>
        <dbReference type="Pfam" id="PF00710"/>
    </source>
</evidence>
<evidence type="ECO:0000259" key="6">
    <source>
        <dbReference type="Pfam" id="PF17763"/>
    </source>
</evidence>
<sequence length="607" mass="67587">MSSTDLFSVLLSSLDEGNFMDDLHSSKVLVLYTGGTIGMINEDHRGLVPAKNKLGKNISKDPTLNDITFAKRSSTVVPQNHMVLPRVEQMNRIIYRIVEYECLLDSSDMSDREWSQICRDIYDNYAFYDGFVVLQGTDTMAYTASALSFMLENLGKPVVVTGSQVPLFEIVSDGRSNFVSSLLIAGNCNIPEVTVFFNHKLFRGNRTVKRSTDDFFAFESCNMPPIATVGISINVDQRYVLRSNTLSKFTIQSDLSKNVALLRLFPLISLSVVQAFLKHPIEGVVIQSYGAGNVPTIRGDLIQELAAAASRGVILINCTQCTHGSVTAIYETGRVLTNIGVLSGYDMTPEAALTKLAYVLSKKSLSLEEKKAMMLKSIRGEMTTEKPSEEDHHSLVDAINTTLSHTNRKEVEEITNLVFNGLLIRAIVKNNFDQLKLIHQKGAILNEVNFDKRSPLHIASAVGNANIVEYLLLHGANVHAKDVYGHTPLLVAIRHEHQEIVEKLCSNGAHLEHTNLGDYICRSAANGQIEKLELFRIAGADFNIRGKHMRTALHDAVLHRREEIVKFLFLQNIDVNAKDPVGFTPFEIAKKLKFDNIVTLFEEKLSM</sequence>
<gene>
    <name evidence="7" type="ORF">NTJ_03797</name>
</gene>
<dbReference type="InterPro" id="IPR027473">
    <property type="entry name" value="L-asparaginase_C"/>
</dbReference>
<evidence type="ECO:0000256" key="1">
    <source>
        <dbReference type="ARBA" id="ARBA00012920"/>
    </source>
</evidence>
<dbReference type="Proteomes" id="UP001307889">
    <property type="component" value="Chromosome 2"/>
</dbReference>
<dbReference type="InterPro" id="IPR040919">
    <property type="entry name" value="Asparaginase_C"/>
</dbReference>
<evidence type="ECO:0000256" key="4">
    <source>
        <dbReference type="PROSITE-ProRule" id="PRU10099"/>
    </source>
</evidence>
<dbReference type="NCBIfam" id="TIGR00519">
    <property type="entry name" value="asnASE_I"/>
    <property type="match status" value="1"/>
</dbReference>
<keyword evidence="3" id="KW-0040">ANK repeat</keyword>
<feature type="active site" evidence="4">
    <location>
        <position position="36"/>
    </location>
</feature>
<dbReference type="SUPFAM" id="SSF53774">
    <property type="entry name" value="Glutaminase/Asparaginase"/>
    <property type="match status" value="1"/>
</dbReference>
<dbReference type="InterPro" id="IPR020827">
    <property type="entry name" value="Asparaginase/glutaminase_AS1"/>
</dbReference>
<dbReference type="PROSITE" id="PS51732">
    <property type="entry name" value="ASN_GLN_ASE_3"/>
    <property type="match status" value="1"/>
</dbReference>
<evidence type="ECO:0000313" key="8">
    <source>
        <dbReference type="Proteomes" id="UP001307889"/>
    </source>
</evidence>
<dbReference type="SUPFAM" id="SSF48403">
    <property type="entry name" value="Ankyrin repeat"/>
    <property type="match status" value="1"/>
</dbReference>
<dbReference type="Pfam" id="PF17763">
    <property type="entry name" value="Asparaginase_C"/>
    <property type="match status" value="1"/>
</dbReference>
<dbReference type="InterPro" id="IPR002110">
    <property type="entry name" value="Ankyrin_rpt"/>
</dbReference>
<dbReference type="InterPro" id="IPR036770">
    <property type="entry name" value="Ankyrin_rpt-contain_sf"/>
</dbReference>
<dbReference type="Gene3D" id="3.40.50.1170">
    <property type="entry name" value="L-asparaginase, N-terminal domain"/>
    <property type="match status" value="1"/>
</dbReference>
<evidence type="ECO:0000256" key="2">
    <source>
        <dbReference type="ARBA" id="ARBA00022801"/>
    </source>
</evidence>
<dbReference type="PIRSF" id="PIRSF001220">
    <property type="entry name" value="L-ASNase_gatD"/>
    <property type="match status" value="1"/>
</dbReference>
<dbReference type="Pfam" id="PF00710">
    <property type="entry name" value="Asparaginase"/>
    <property type="match status" value="1"/>
</dbReference>
<evidence type="ECO:0000256" key="3">
    <source>
        <dbReference type="PROSITE-ProRule" id="PRU00023"/>
    </source>
</evidence>
<feature type="repeat" description="ANK" evidence="3">
    <location>
        <begin position="548"/>
        <end position="580"/>
    </location>
</feature>
<dbReference type="PANTHER" id="PTHR11707">
    <property type="entry name" value="L-ASPARAGINASE"/>
    <property type="match status" value="1"/>
</dbReference>
<dbReference type="Pfam" id="PF12796">
    <property type="entry name" value="Ank_2"/>
    <property type="match status" value="1"/>
</dbReference>
<protein>
    <recommendedName>
        <fullName evidence="1">asparaginase</fullName>
        <ecNumber evidence="1">3.5.1.1</ecNumber>
    </recommendedName>
</protein>
<dbReference type="InterPro" id="IPR041725">
    <property type="entry name" value="L-asparaginase_I"/>
</dbReference>
<dbReference type="InterPro" id="IPR036152">
    <property type="entry name" value="Asp/glu_Ase-like_sf"/>
</dbReference>
<name>A0ABN7AIG4_9HEMI</name>
<feature type="domain" description="L-asparaginase N-terminal" evidence="5">
    <location>
        <begin position="27"/>
        <end position="238"/>
    </location>
</feature>
<dbReference type="EMBL" id="AP028910">
    <property type="protein sequence ID" value="BES90989.1"/>
    <property type="molecule type" value="Genomic_DNA"/>
</dbReference>
<accession>A0ABN7AIG4</accession>
<dbReference type="InterPro" id="IPR006033">
    <property type="entry name" value="AsnA_fam"/>
</dbReference>
<dbReference type="Gene3D" id="3.40.50.40">
    <property type="match status" value="1"/>
</dbReference>
<evidence type="ECO:0000313" key="7">
    <source>
        <dbReference type="EMBL" id="BES90989.1"/>
    </source>
</evidence>
<reference evidence="7 8" key="1">
    <citation type="submission" date="2023-09" db="EMBL/GenBank/DDBJ databases">
        <title>Nesidiocoris tenuis whole genome shotgun sequence.</title>
        <authorList>
            <person name="Shibata T."/>
            <person name="Shimoda M."/>
            <person name="Kobayashi T."/>
            <person name="Uehara T."/>
        </authorList>
    </citation>
    <scope>NUCLEOTIDE SEQUENCE [LARGE SCALE GENOMIC DNA]</scope>
    <source>
        <strain evidence="7 8">Japan</strain>
    </source>
</reference>
<feature type="repeat" description="ANK" evidence="3">
    <location>
        <begin position="451"/>
        <end position="483"/>
    </location>
</feature>
<dbReference type="PROSITE" id="PS50088">
    <property type="entry name" value="ANK_REPEAT"/>
    <property type="match status" value="3"/>
</dbReference>
<dbReference type="SMART" id="SM00248">
    <property type="entry name" value="ANK"/>
    <property type="match status" value="3"/>
</dbReference>